<keyword evidence="12 16" id="KW-0560">Oxidoreductase</keyword>
<keyword evidence="9 16" id="KW-0521">NADP</keyword>
<dbReference type="InterPro" id="IPR011601">
    <property type="entry name" value="MurB_C"/>
</dbReference>
<dbReference type="EC" id="1.3.1.98" evidence="16"/>
<evidence type="ECO:0000259" key="17">
    <source>
        <dbReference type="PROSITE" id="PS51387"/>
    </source>
</evidence>
<dbReference type="InterPro" id="IPR016167">
    <property type="entry name" value="FAD-bd_PCMH_sub1"/>
</dbReference>
<evidence type="ECO:0000256" key="8">
    <source>
        <dbReference type="ARBA" id="ARBA00022827"/>
    </source>
</evidence>
<evidence type="ECO:0000313" key="18">
    <source>
        <dbReference type="EMBL" id="MBE5035973.1"/>
    </source>
</evidence>
<evidence type="ECO:0000256" key="12">
    <source>
        <dbReference type="ARBA" id="ARBA00023002"/>
    </source>
</evidence>
<keyword evidence="14 16" id="KW-0961">Cell wall biogenesis/degradation</keyword>
<evidence type="ECO:0000256" key="4">
    <source>
        <dbReference type="ARBA" id="ARBA00004752"/>
    </source>
</evidence>
<keyword evidence="8 16" id="KW-0274">FAD</keyword>
<feature type="active site" description="Proton donor" evidence="16">
    <location>
        <position position="232"/>
    </location>
</feature>
<name>A0ABR9QYK0_9FIRM</name>
<dbReference type="InterPro" id="IPR016169">
    <property type="entry name" value="FAD-bd_PCMH_sub2"/>
</dbReference>
<dbReference type="Gene3D" id="3.30.465.10">
    <property type="match status" value="1"/>
</dbReference>
<dbReference type="Gene3D" id="3.30.43.10">
    <property type="entry name" value="Uridine Diphospho-n-acetylenolpyruvylglucosamine Reductase, domain 2"/>
    <property type="match status" value="1"/>
</dbReference>
<keyword evidence="19" id="KW-1185">Reference proteome</keyword>
<feature type="active site" evidence="16">
    <location>
        <position position="182"/>
    </location>
</feature>
<comment type="function">
    <text evidence="2 16">Cell wall formation.</text>
</comment>
<evidence type="ECO:0000256" key="5">
    <source>
        <dbReference type="ARBA" id="ARBA00022490"/>
    </source>
</evidence>
<dbReference type="SUPFAM" id="SSF56176">
    <property type="entry name" value="FAD-binding/transporter-associated domain-like"/>
    <property type="match status" value="1"/>
</dbReference>
<organism evidence="18 19">
    <name type="scientific">Gallibacter intestinalis</name>
    <dbReference type="NCBI Taxonomy" id="2779356"/>
    <lineage>
        <taxon>Bacteria</taxon>
        <taxon>Bacillati</taxon>
        <taxon>Bacillota</taxon>
        <taxon>Clostridia</taxon>
        <taxon>Eubacteriales</taxon>
        <taxon>Eubacteriaceae</taxon>
        <taxon>Gallibacter</taxon>
    </lineage>
</organism>
<keyword evidence="10 16" id="KW-0133">Cell shape</keyword>
<evidence type="ECO:0000256" key="15">
    <source>
        <dbReference type="ARBA" id="ARBA00048914"/>
    </source>
</evidence>
<dbReference type="InterPro" id="IPR006094">
    <property type="entry name" value="Oxid_FAD_bind_N"/>
</dbReference>
<evidence type="ECO:0000256" key="1">
    <source>
        <dbReference type="ARBA" id="ARBA00001974"/>
    </source>
</evidence>
<comment type="catalytic activity">
    <reaction evidence="15 16">
        <text>UDP-N-acetyl-alpha-D-muramate + NADP(+) = UDP-N-acetyl-3-O-(1-carboxyvinyl)-alpha-D-glucosamine + NADPH + H(+)</text>
        <dbReference type="Rhea" id="RHEA:12248"/>
        <dbReference type="ChEBI" id="CHEBI:15378"/>
        <dbReference type="ChEBI" id="CHEBI:57783"/>
        <dbReference type="ChEBI" id="CHEBI:58349"/>
        <dbReference type="ChEBI" id="CHEBI:68483"/>
        <dbReference type="ChEBI" id="CHEBI:70757"/>
        <dbReference type="EC" id="1.3.1.98"/>
    </reaction>
</comment>
<dbReference type="PANTHER" id="PTHR21071">
    <property type="entry name" value="UDP-N-ACETYLENOLPYRUVOYLGLUCOSAMINE REDUCTASE"/>
    <property type="match status" value="1"/>
</dbReference>
<feature type="active site" evidence="16">
    <location>
        <position position="302"/>
    </location>
</feature>
<evidence type="ECO:0000256" key="3">
    <source>
        <dbReference type="ARBA" id="ARBA00004496"/>
    </source>
</evidence>
<dbReference type="Gene3D" id="3.90.78.10">
    <property type="entry name" value="UDP-N-acetylenolpyruvoylglucosamine reductase, C-terminal domain"/>
    <property type="match status" value="1"/>
</dbReference>
<feature type="domain" description="FAD-binding PCMH-type" evidence="17">
    <location>
        <begin position="31"/>
        <end position="203"/>
    </location>
</feature>
<evidence type="ECO:0000256" key="13">
    <source>
        <dbReference type="ARBA" id="ARBA00023306"/>
    </source>
</evidence>
<keyword evidence="6 16" id="KW-0132">Cell division</keyword>
<keyword evidence="7 16" id="KW-0285">Flavoprotein</keyword>
<dbReference type="EMBL" id="JADCKA010000012">
    <property type="protein sequence ID" value="MBE5035973.1"/>
    <property type="molecule type" value="Genomic_DNA"/>
</dbReference>
<comment type="pathway">
    <text evidence="4 16">Cell wall biogenesis; peptidoglycan biosynthesis.</text>
</comment>
<evidence type="ECO:0000313" key="19">
    <source>
        <dbReference type="Proteomes" id="UP001516588"/>
    </source>
</evidence>
<dbReference type="InterPro" id="IPR036318">
    <property type="entry name" value="FAD-bd_PCMH-like_sf"/>
</dbReference>
<dbReference type="Proteomes" id="UP001516588">
    <property type="component" value="Unassembled WGS sequence"/>
</dbReference>
<evidence type="ECO:0000256" key="11">
    <source>
        <dbReference type="ARBA" id="ARBA00022984"/>
    </source>
</evidence>
<evidence type="ECO:0000256" key="9">
    <source>
        <dbReference type="ARBA" id="ARBA00022857"/>
    </source>
</evidence>
<comment type="caution">
    <text evidence="18">The sequence shown here is derived from an EMBL/GenBank/DDBJ whole genome shotgun (WGS) entry which is preliminary data.</text>
</comment>
<comment type="similarity">
    <text evidence="16">Belongs to the MurB family.</text>
</comment>
<dbReference type="InterPro" id="IPR036635">
    <property type="entry name" value="MurB_C_sf"/>
</dbReference>
<protein>
    <recommendedName>
        <fullName evidence="16">UDP-N-acetylenolpyruvoylglucosamine reductase</fullName>
        <ecNumber evidence="16">1.3.1.98</ecNumber>
    </recommendedName>
    <alternativeName>
        <fullName evidence="16">UDP-N-acetylmuramate dehydrogenase</fullName>
    </alternativeName>
</protein>
<dbReference type="RefSeq" id="WP_226385618.1">
    <property type="nucleotide sequence ID" value="NZ_JADCKA010000012.1"/>
</dbReference>
<evidence type="ECO:0000256" key="2">
    <source>
        <dbReference type="ARBA" id="ARBA00003921"/>
    </source>
</evidence>
<evidence type="ECO:0000256" key="7">
    <source>
        <dbReference type="ARBA" id="ARBA00022630"/>
    </source>
</evidence>
<comment type="subcellular location">
    <subcellularLocation>
        <location evidence="3 16">Cytoplasm</location>
    </subcellularLocation>
</comment>
<dbReference type="InterPro" id="IPR003170">
    <property type="entry name" value="MurB"/>
</dbReference>
<sequence>MTELYEILAKAVGSENIEKDADMSKEVSFRAGGKADILVRPQNREQLIEVLSLLSKEDVNHLVMGNGSNLLIKDGGYRGVVVKISSAAFSDFEILKEEKGYVYVRVGAGMLMGVLARKLADNSLAGFEFASGIPGSLGGAVFMNAGAYDGEIKNIIVSAEVIDKDGTEIKTVDAKDMELSYRHSIFHNTGDVIISAELKFKQGNKEEIEAKMAELGKRRNEKQPVNYPSAGSFFKRPEGYFAGKLVQDAGLKGYTVGGAQVSELHSGFVINIGGATASDIVAVMKHCQKEVYDKFGVNLEPEVRILGED</sequence>
<keyword evidence="11 16" id="KW-0573">Peptidoglycan synthesis</keyword>
<evidence type="ECO:0000256" key="10">
    <source>
        <dbReference type="ARBA" id="ARBA00022960"/>
    </source>
</evidence>
<comment type="cofactor">
    <cofactor evidence="1 16">
        <name>FAD</name>
        <dbReference type="ChEBI" id="CHEBI:57692"/>
    </cofactor>
</comment>
<evidence type="ECO:0000256" key="16">
    <source>
        <dbReference type="HAMAP-Rule" id="MF_00037"/>
    </source>
</evidence>
<dbReference type="Pfam" id="PF02873">
    <property type="entry name" value="MurB_C"/>
    <property type="match status" value="1"/>
</dbReference>
<keyword evidence="13 16" id="KW-0131">Cell cycle</keyword>
<proteinExistence type="inferred from homology"/>
<dbReference type="GO" id="GO:0008762">
    <property type="term" value="F:UDP-N-acetylmuramate dehydrogenase activity"/>
    <property type="evidence" value="ECO:0007669"/>
    <property type="project" value="UniProtKB-EC"/>
</dbReference>
<dbReference type="HAMAP" id="MF_00037">
    <property type="entry name" value="MurB"/>
    <property type="match status" value="1"/>
</dbReference>
<dbReference type="Pfam" id="PF01565">
    <property type="entry name" value="FAD_binding_4"/>
    <property type="match status" value="1"/>
</dbReference>
<keyword evidence="5 16" id="KW-0963">Cytoplasm</keyword>
<dbReference type="PROSITE" id="PS51387">
    <property type="entry name" value="FAD_PCMH"/>
    <property type="match status" value="1"/>
</dbReference>
<gene>
    <name evidence="16 18" type="primary">murB</name>
    <name evidence="18" type="ORF">INF20_06770</name>
</gene>
<dbReference type="SUPFAM" id="SSF56194">
    <property type="entry name" value="Uridine diphospho-N-Acetylenolpyruvylglucosamine reductase, MurB, C-terminal domain"/>
    <property type="match status" value="1"/>
</dbReference>
<dbReference type="NCBIfam" id="TIGR00179">
    <property type="entry name" value="murB"/>
    <property type="match status" value="1"/>
</dbReference>
<dbReference type="InterPro" id="IPR016166">
    <property type="entry name" value="FAD-bd_PCMH"/>
</dbReference>
<dbReference type="NCBIfam" id="NF010480">
    <property type="entry name" value="PRK13905.1"/>
    <property type="match status" value="1"/>
</dbReference>
<dbReference type="PANTHER" id="PTHR21071:SF4">
    <property type="entry name" value="UDP-N-ACETYLENOLPYRUVOYLGLUCOSAMINE REDUCTASE"/>
    <property type="match status" value="1"/>
</dbReference>
<evidence type="ECO:0000256" key="14">
    <source>
        <dbReference type="ARBA" id="ARBA00023316"/>
    </source>
</evidence>
<accession>A0ABR9QYK0</accession>
<evidence type="ECO:0000256" key="6">
    <source>
        <dbReference type="ARBA" id="ARBA00022618"/>
    </source>
</evidence>
<reference evidence="18 19" key="1">
    <citation type="submission" date="2020-10" db="EMBL/GenBank/DDBJ databases">
        <title>ChiBAC.</title>
        <authorList>
            <person name="Zenner C."/>
            <person name="Hitch T.C.A."/>
            <person name="Clavel T."/>
        </authorList>
    </citation>
    <scope>NUCLEOTIDE SEQUENCE [LARGE SCALE GENOMIC DNA]</scope>
    <source>
        <strain evidence="18 19">DSM 108706</strain>
    </source>
</reference>